<keyword evidence="2 4" id="KW-0560">Oxidoreductase</keyword>
<evidence type="ECO:0000313" key="8">
    <source>
        <dbReference type="Proteomes" id="UP000572635"/>
    </source>
</evidence>
<gene>
    <name evidence="7" type="ORF">HDA36_001031</name>
</gene>
<dbReference type="Gene3D" id="3.40.309.10">
    <property type="entry name" value="Aldehyde Dehydrogenase, Chain A, domain 2"/>
    <property type="match status" value="1"/>
</dbReference>
<dbReference type="Gene3D" id="3.40.605.10">
    <property type="entry name" value="Aldehyde Dehydrogenase, Chain A, domain 1"/>
    <property type="match status" value="1"/>
</dbReference>
<dbReference type="PROSITE" id="PS00687">
    <property type="entry name" value="ALDEHYDE_DEHYDR_GLU"/>
    <property type="match status" value="1"/>
</dbReference>
<dbReference type="Pfam" id="PF00171">
    <property type="entry name" value="Aldedh"/>
    <property type="match status" value="1"/>
</dbReference>
<dbReference type="InterPro" id="IPR029510">
    <property type="entry name" value="Ald_DH_CS_GLU"/>
</dbReference>
<dbReference type="FunFam" id="3.40.605.10:FF:000001">
    <property type="entry name" value="Aldehyde dehydrogenase 1"/>
    <property type="match status" value="1"/>
</dbReference>
<evidence type="ECO:0000313" key="7">
    <source>
        <dbReference type="EMBL" id="MBB5430947.1"/>
    </source>
</evidence>
<dbReference type="EC" id="1.2.1.-" evidence="7"/>
<evidence type="ECO:0000256" key="2">
    <source>
        <dbReference type="ARBA" id="ARBA00023002"/>
    </source>
</evidence>
<dbReference type="EMBL" id="JACHDB010000001">
    <property type="protein sequence ID" value="MBB5430947.1"/>
    <property type="molecule type" value="Genomic_DNA"/>
</dbReference>
<dbReference type="InterPro" id="IPR016162">
    <property type="entry name" value="Ald_DH_N"/>
</dbReference>
<dbReference type="FunFam" id="3.40.309.10:FF:000012">
    <property type="entry name" value="Betaine aldehyde dehydrogenase"/>
    <property type="match status" value="1"/>
</dbReference>
<protein>
    <submittedName>
        <fullName evidence="7">Aldehyde dehydrogenase (NAD+)/gamma-glutamyl-gamma-aminobutyraldehyde dehydrogenase</fullName>
        <ecNumber evidence="7">1.2.1.-</ecNumber>
        <ecNumber evidence="7">1.2.1.3</ecNumber>
    </submittedName>
</protein>
<feature type="region of interest" description="Disordered" evidence="5">
    <location>
        <begin position="1"/>
        <end position="48"/>
    </location>
</feature>
<dbReference type="InterPro" id="IPR016163">
    <property type="entry name" value="Ald_DH_C"/>
</dbReference>
<feature type="compositionally biased region" description="Basic and acidic residues" evidence="5">
    <location>
        <begin position="10"/>
        <end position="39"/>
    </location>
</feature>
<accession>A0A7W8VC87</accession>
<proteinExistence type="inferred from homology"/>
<evidence type="ECO:0000259" key="6">
    <source>
        <dbReference type="Pfam" id="PF00171"/>
    </source>
</evidence>
<dbReference type="InterPro" id="IPR016161">
    <property type="entry name" value="Ald_DH/histidinol_DH"/>
</dbReference>
<name>A0A7W8VC87_9ACTN</name>
<evidence type="ECO:0000256" key="4">
    <source>
        <dbReference type="RuleBase" id="RU003345"/>
    </source>
</evidence>
<dbReference type="GO" id="GO:0004029">
    <property type="term" value="F:aldehyde dehydrogenase (NAD+) activity"/>
    <property type="evidence" value="ECO:0007669"/>
    <property type="project" value="UniProtKB-EC"/>
</dbReference>
<dbReference type="RefSeq" id="WP_184389265.1">
    <property type="nucleotide sequence ID" value="NZ_BAAAJD010000063.1"/>
</dbReference>
<feature type="active site" evidence="3">
    <location>
        <position position="266"/>
    </location>
</feature>
<dbReference type="InterPro" id="IPR015590">
    <property type="entry name" value="Aldehyde_DH_dom"/>
</dbReference>
<dbReference type="Proteomes" id="UP000572635">
    <property type="component" value="Unassembled WGS sequence"/>
</dbReference>
<comment type="caution">
    <text evidence="7">The sequence shown here is derived from an EMBL/GenBank/DDBJ whole genome shotgun (WGS) entry which is preliminary data.</text>
</comment>
<evidence type="ECO:0000256" key="3">
    <source>
        <dbReference type="PROSITE-ProRule" id="PRU10007"/>
    </source>
</evidence>
<keyword evidence="8" id="KW-1185">Reference proteome</keyword>
<dbReference type="SUPFAM" id="SSF53720">
    <property type="entry name" value="ALDH-like"/>
    <property type="match status" value="1"/>
</dbReference>
<dbReference type="PANTHER" id="PTHR11699">
    <property type="entry name" value="ALDEHYDE DEHYDROGENASE-RELATED"/>
    <property type="match status" value="1"/>
</dbReference>
<reference evidence="7 8" key="1">
    <citation type="submission" date="2020-08" db="EMBL/GenBank/DDBJ databases">
        <title>Sequencing the genomes of 1000 actinobacteria strains.</title>
        <authorList>
            <person name="Klenk H.-P."/>
        </authorList>
    </citation>
    <scope>NUCLEOTIDE SEQUENCE [LARGE SCALE GENOMIC DNA]</scope>
    <source>
        <strain evidence="7 8">DSM 44551</strain>
    </source>
</reference>
<dbReference type="EC" id="1.2.1.3" evidence="7"/>
<dbReference type="PROSITE" id="PS00070">
    <property type="entry name" value="ALDEHYDE_DEHYDR_CYS"/>
    <property type="match status" value="1"/>
</dbReference>
<evidence type="ECO:0000256" key="1">
    <source>
        <dbReference type="ARBA" id="ARBA00009986"/>
    </source>
</evidence>
<sequence>MSRTEQPPTDWRRRAADLAPDGRAHIGGRRRDPEGDRWEPVTSPAHGGRIAELGACTTADVDRAVAAARRAQPAWAALPDQERKEALLRLADALERNAEELALLETLDIGKPIGQTTAVDLPGAVATFRFYAEAADKRAGELPSTPPGATAMVTREPLGVVAAIVPWNYPLEIASWKVAPALASGNAVVLKPAEQSSLTALRLADLAAEAGLPDGVLNVVTGGAPTGAALAAHMDVDVLAFTGSTETARGLLAASGRSNLKRLALEAGGKSANLVFADADLAAAAEKAAFGAFYNQGQVCSANSRILVQRPVLEEFTAALVKAAAAYRPVDPLSGAAGNGSLISAAHTDAVQGWIGRGEADGELLDGGRRVEITGSDAYLEPAVIAGLDAGHPLHTEEVFGPVAVVHPFDTEDEAVHLANATRYGLAASLWTEDLRRAQRTAARLVAGTVSVNTVDALSTTTPFGGFKQSGFGRDLSLHALDNYTALKTTWLQWG</sequence>
<evidence type="ECO:0000256" key="5">
    <source>
        <dbReference type="SAM" id="MobiDB-lite"/>
    </source>
</evidence>
<dbReference type="FunFam" id="3.40.605.10:FF:000026">
    <property type="entry name" value="Aldehyde dehydrogenase, putative"/>
    <property type="match status" value="1"/>
</dbReference>
<dbReference type="InterPro" id="IPR016160">
    <property type="entry name" value="Ald_DH_CS_CYS"/>
</dbReference>
<comment type="similarity">
    <text evidence="1 4">Belongs to the aldehyde dehydrogenase family.</text>
</comment>
<feature type="domain" description="Aldehyde dehydrogenase" evidence="6">
    <location>
        <begin position="39"/>
        <end position="489"/>
    </location>
</feature>
<organism evidence="7 8">
    <name type="scientific">Nocardiopsis composta</name>
    <dbReference type="NCBI Taxonomy" id="157465"/>
    <lineage>
        <taxon>Bacteria</taxon>
        <taxon>Bacillati</taxon>
        <taxon>Actinomycetota</taxon>
        <taxon>Actinomycetes</taxon>
        <taxon>Streptosporangiales</taxon>
        <taxon>Nocardiopsidaceae</taxon>
        <taxon>Nocardiopsis</taxon>
    </lineage>
</organism>
<dbReference type="AlphaFoldDB" id="A0A7W8VC87"/>